<comment type="caution">
    <text evidence="2">The sequence shown here is derived from an EMBL/GenBank/DDBJ whole genome shotgun (WGS) entry which is preliminary data.</text>
</comment>
<sequence length="101" mass="11131">MKTCVYLFMGSILMLSFGEVYASTVRCGTEIVSTGDSIDQVLAKCGKPARREAWGPALRNNGVPKKGAVSEETLVYGPDGGAYRYFRFIEGELVEVRTERE</sequence>
<feature type="chain" id="PRO_5045416132" evidence="1">
    <location>
        <begin position="23"/>
        <end position="101"/>
    </location>
</feature>
<evidence type="ECO:0000313" key="2">
    <source>
        <dbReference type="EMBL" id="MFC2973832.1"/>
    </source>
</evidence>
<name>A0ABV7AWM3_9GAMM</name>
<protein>
    <submittedName>
        <fullName evidence="2">DUF2845 domain-containing protein</fullName>
    </submittedName>
</protein>
<dbReference type="Proteomes" id="UP001595457">
    <property type="component" value="Unassembled WGS sequence"/>
</dbReference>
<gene>
    <name evidence="2" type="ORF">ACFOJE_16645</name>
</gene>
<dbReference type="RefSeq" id="WP_377815731.1">
    <property type="nucleotide sequence ID" value="NZ_JBHRSJ010000034.1"/>
</dbReference>
<accession>A0ABV7AWM3</accession>
<evidence type="ECO:0000313" key="3">
    <source>
        <dbReference type="Proteomes" id="UP001595457"/>
    </source>
</evidence>
<organism evidence="2 3">
    <name type="scientific">Azotobacter bryophylli</name>
    <dbReference type="NCBI Taxonomy" id="1986537"/>
    <lineage>
        <taxon>Bacteria</taxon>
        <taxon>Pseudomonadati</taxon>
        <taxon>Pseudomonadota</taxon>
        <taxon>Gammaproteobacteria</taxon>
        <taxon>Pseudomonadales</taxon>
        <taxon>Pseudomonadaceae</taxon>
        <taxon>Azotobacter</taxon>
    </lineage>
</organism>
<evidence type="ECO:0000256" key="1">
    <source>
        <dbReference type="SAM" id="SignalP"/>
    </source>
</evidence>
<keyword evidence="3" id="KW-1185">Reference proteome</keyword>
<dbReference type="InterPro" id="IPR021268">
    <property type="entry name" value="DUF2845"/>
</dbReference>
<keyword evidence="1" id="KW-0732">Signal</keyword>
<proteinExistence type="predicted"/>
<feature type="signal peptide" evidence="1">
    <location>
        <begin position="1"/>
        <end position="22"/>
    </location>
</feature>
<dbReference type="EMBL" id="JBHRSJ010000034">
    <property type="protein sequence ID" value="MFC2973832.1"/>
    <property type="molecule type" value="Genomic_DNA"/>
</dbReference>
<dbReference type="Pfam" id="PF11006">
    <property type="entry name" value="DUF2845"/>
    <property type="match status" value="1"/>
</dbReference>
<reference evidence="3" key="1">
    <citation type="journal article" date="2019" name="Int. J. Syst. Evol. Microbiol.">
        <title>The Global Catalogue of Microorganisms (GCM) 10K type strain sequencing project: providing services to taxonomists for standard genome sequencing and annotation.</title>
        <authorList>
            <consortium name="The Broad Institute Genomics Platform"/>
            <consortium name="The Broad Institute Genome Sequencing Center for Infectious Disease"/>
            <person name="Wu L."/>
            <person name="Ma J."/>
        </authorList>
    </citation>
    <scope>NUCLEOTIDE SEQUENCE [LARGE SCALE GENOMIC DNA]</scope>
    <source>
        <strain evidence="3">KCTC 62195</strain>
    </source>
</reference>